<name>A0AAE0H203_9CHLO</name>
<dbReference type="EMBL" id="LGRX02000468">
    <property type="protein sequence ID" value="KAK3288462.1"/>
    <property type="molecule type" value="Genomic_DNA"/>
</dbReference>
<feature type="compositionally biased region" description="Acidic residues" evidence="1">
    <location>
        <begin position="51"/>
        <end position="62"/>
    </location>
</feature>
<accession>A0AAE0H203</accession>
<feature type="compositionally biased region" description="Polar residues" evidence="1">
    <location>
        <begin position="82"/>
        <end position="93"/>
    </location>
</feature>
<evidence type="ECO:0000313" key="2">
    <source>
        <dbReference type="EMBL" id="KAK3288462.1"/>
    </source>
</evidence>
<organism evidence="2 3">
    <name type="scientific">Cymbomonas tetramitiformis</name>
    <dbReference type="NCBI Taxonomy" id="36881"/>
    <lineage>
        <taxon>Eukaryota</taxon>
        <taxon>Viridiplantae</taxon>
        <taxon>Chlorophyta</taxon>
        <taxon>Pyramimonadophyceae</taxon>
        <taxon>Pyramimonadales</taxon>
        <taxon>Pyramimonadaceae</taxon>
        <taxon>Cymbomonas</taxon>
    </lineage>
</organism>
<feature type="compositionally biased region" description="Basic and acidic residues" evidence="1">
    <location>
        <begin position="68"/>
        <end position="81"/>
    </location>
</feature>
<sequence>MLQPHEEDKHFLEHLWEGEREQEPGQDEDPQTEGHVHATPQPHHTEGTAEPVDEDPLWEEMDAIAQQQEREDTQRQAKQQHETSNPSQVGQKP</sequence>
<dbReference type="Proteomes" id="UP001190700">
    <property type="component" value="Unassembled WGS sequence"/>
</dbReference>
<protein>
    <submittedName>
        <fullName evidence="2">Uncharacterized protein</fullName>
    </submittedName>
</protein>
<proteinExistence type="predicted"/>
<reference evidence="2 3" key="1">
    <citation type="journal article" date="2015" name="Genome Biol. Evol.">
        <title>Comparative Genomics of a Bacterivorous Green Alga Reveals Evolutionary Causalities and Consequences of Phago-Mixotrophic Mode of Nutrition.</title>
        <authorList>
            <person name="Burns J.A."/>
            <person name="Paasch A."/>
            <person name="Narechania A."/>
            <person name="Kim E."/>
        </authorList>
    </citation>
    <scope>NUCLEOTIDE SEQUENCE [LARGE SCALE GENOMIC DNA]</scope>
    <source>
        <strain evidence="2 3">PLY_AMNH</strain>
    </source>
</reference>
<evidence type="ECO:0000313" key="3">
    <source>
        <dbReference type="Proteomes" id="UP001190700"/>
    </source>
</evidence>
<keyword evidence="3" id="KW-1185">Reference proteome</keyword>
<evidence type="ECO:0000256" key="1">
    <source>
        <dbReference type="SAM" id="MobiDB-lite"/>
    </source>
</evidence>
<dbReference type="AlphaFoldDB" id="A0AAE0H203"/>
<gene>
    <name evidence="2" type="ORF">CYMTET_4062</name>
</gene>
<feature type="compositionally biased region" description="Basic and acidic residues" evidence="1">
    <location>
        <begin position="1"/>
        <end position="23"/>
    </location>
</feature>
<comment type="caution">
    <text evidence="2">The sequence shown here is derived from an EMBL/GenBank/DDBJ whole genome shotgun (WGS) entry which is preliminary data.</text>
</comment>
<feature type="region of interest" description="Disordered" evidence="1">
    <location>
        <begin position="1"/>
        <end position="93"/>
    </location>
</feature>